<keyword evidence="1" id="KW-1133">Transmembrane helix</keyword>
<gene>
    <name evidence="2" type="ORF">ACFPIJ_34550</name>
</gene>
<accession>A0ABV9W2Y2</accession>
<feature type="transmembrane region" description="Helical" evidence="1">
    <location>
        <begin position="7"/>
        <end position="31"/>
    </location>
</feature>
<reference evidence="3" key="1">
    <citation type="journal article" date="2019" name="Int. J. Syst. Evol. Microbiol.">
        <title>The Global Catalogue of Microorganisms (GCM) 10K type strain sequencing project: providing services to taxonomists for standard genome sequencing and annotation.</title>
        <authorList>
            <consortium name="The Broad Institute Genomics Platform"/>
            <consortium name="The Broad Institute Genome Sequencing Center for Infectious Disease"/>
            <person name="Wu L."/>
            <person name="Ma J."/>
        </authorList>
    </citation>
    <scope>NUCLEOTIDE SEQUENCE [LARGE SCALE GENOMIC DNA]</scope>
    <source>
        <strain evidence="3">CGMCC 4.7152</strain>
    </source>
</reference>
<comment type="caution">
    <text evidence="2">The sequence shown here is derived from an EMBL/GenBank/DDBJ whole genome shotgun (WGS) entry which is preliminary data.</text>
</comment>
<sequence length="202" mass="21626">MRRGTALIMLWFAGSAVAITVLAGLTTALHYPALTPIAHPFLAILVAAVMAIIALRGVLPESTERVVAQACTGLFAVVVAVVAALVHSAGEFSPRQPEVVATGTDVRVVSWRQDDVPRRHLRLRLRSRAGLFSRDGTTDVACFLDEGGAYPDWTFASATVTGDLLVARTADGQEWRVKFDPETLRPTTPAIDRCTAAPGYSD</sequence>
<proteinExistence type="predicted"/>
<keyword evidence="3" id="KW-1185">Reference proteome</keyword>
<protein>
    <submittedName>
        <fullName evidence="2">Uncharacterized protein</fullName>
    </submittedName>
</protein>
<organism evidence="2 3">
    <name type="scientific">Dactylosporangium cerinum</name>
    <dbReference type="NCBI Taxonomy" id="1434730"/>
    <lineage>
        <taxon>Bacteria</taxon>
        <taxon>Bacillati</taxon>
        <taxon>Actinomycetota</taxon>
        <taxon>Actinomycetes</taxon>
        <taxon>Micromonosporales</taxon>
        <taxon>Micromonosporaceae</taxon>
        <taxon>Dactylosporangium</taxon>
    </lineage>
</organism>
<dbReference type="EMBL" id="JBHSIU010000046">
    <property type="protein sequence ID" value="MFC5002938.1"/>
    <property type="molecule type" value="Genomic_DNA"/>
</dbReference>
<dbReference type="RefSeq" id="WP_380121506.1">
    <property type="nucleotide sequence ID" value="NZ_JBHSIU010000046.1"/>
</dbReference>
<evidence type="ECO:0000256" key="1">
    <source>
        <dbReference type="SAM" id="Phobius"/>
    </source>
</evidence>
<keyword evidence="1" id="KW-0812">Transmembrane</keyword>
<name>A0ABV9W2Y2_9ACTN</name>
<evidence type="ECO:0000313" key="2">
    <source>
        <dbReference type="EMBL" id="MFC5002938.1"/>
    </source>
</evidence>
<evidence type="ECO:0000313" key="3">
    <source>
        <dbReference type="Proteomes" id="UP001595912"/>
    </source>
</evidence>
<feature type="transmembrane region" description="Helical" evidence="1">
    <location>
        <begin position="66"/>
        <end position="86"/>
    </location>
</feature>
<keyword evidence="1" id="KW-0472">Membrane</keyword>
<feature type="transmembrane region" description="Helical" evidence="1">
    <location>
        <begin position="37"/>
        <end position="59"/>
    </location>
</feature>
<dbReference type="Proteomes" id="UP001595912">
    <property type="component" value="Unassembled WGS sequence"/>
</dbReference>